<feature type="transmembrane region" description="Helical" evidence="8">
    <location>
        <begin position="53"/>
        <end position="73"/>
    </location>
</feature>
<keyword evidence="10" id="KW-1185">Reference proteome</keyword>
<dbReference type="Pfam" id="PF03591">
    <property type="entry name" value="AzlC"/>
    <property type="match status" value="1"/>
</dbReference>
<feature type="transmembrane region" description="Helical" evidence="8">
    <location>
        <begin position="174"/>
        <end position="191"/>
    </location>
</feature>
<comment type="caution">
    <text evidence="9">The sequence shown here is derived from an EMBL/GenBank/DDBJ whole genome shotgun (WGS) entry which is preliminary data.</text>
</comment>
<dbReference type="Proteomes" id="UP001568698">
    <property type="component" value="Unassembled WGS sequence"/>
</dbReference>
<evidence type="ECO:0000256" key="7">
    <source>
        <dbReference type="ARBA" id="ARBA00023136"/>
    </source>
</evidence>
<evidence type="ECO:0000256" key="8">
    <source>
        <dbReference type="SAM" id="Phobius"/>
    </source>
</evidence>
<organism evidence="9 10">
    <name type="scientific">Pseudodesulfovibrio karagichevae</name>
    <dbReference type="NCBI Taxonomy" id="3239305"/>
    <lineage>
        <taxon>Bacteria</taxon>
        <taxon>Pseudomonadati</taxon>
        <taxon>Thermodesulfobacteriota</taxon>
        <taxon>Desulfovibrionia</taxon>
        <taxon>Desulfovibrionales</taxon>
        <taxon>Desulfovibrionaceae</taxon>
    </lineage>
</organism>
<evidence type="ECO:0000256" key="1">
    <source>
        <dbReference type="ARBA" id="ARBA00004651"/>
    </source>
</evidence>
<evidence type="ECO:0000256" key="3">
    <source>
        <dbReference type="ARBA" id="ARBA00022448"/>
    </source>
</evidence>
<dbReference type="RefSeq" id="WP_371385237.1">
    <property type="nucleotide sequence ID" value="NZ_JBGLYH010000004.1"/>
</dbReference>
<evidence type="ECO:0000256" key="5">
    <source>
        <dbReference type="ARBA" id="ARBA00022692"/>
    </source>
</evidence>
<sequence length="216" mass="23037">MRTLPVALSVFAYGMVYGLLTRQAGLTMAESALSSGLIFAGSSQFVALDMWSHPLPITALVFTTFIVNLRHVLMSASLTPWMRGLPSRTALPLLFLLVDESWAMTYGAVSRGKSDLGFLLGSGLLLWAAWMGATITGRLAGAVIPDPEAFGLDFAFTAVFLSLLAGLWKGRGDIPPWAVAAITALIVNHFLPGKWYIVAGGLVGSLTGLWGNHADR</sequence>
<dbReference type="EMBL" id="JBGLYH010000004">
    <property type="protein sequence ID" value="MEZ7195691.1"/>
    <property type="molecule type" value="Genomic_DNA"/>
</dbReference>
<proteinExistence type="inferred from homology"/>
<accession>A0ABV4JYB0</accession>
<comment type="similarity">
    <text evidence="2">Belongs to the AzlC family.</text>
</comment>
<gene>
    <name evidence="9" type="ORF">AB6M95_02945</name>
</gene>
<protein>
    <submittedName>
        <fullName evidence="9">AzlC family ABC transporter permease</fullName>
    </submittedName>
</protein>
<feature type="transmembrane region" description="Helical" evidence="8">
    <location>
        <begin position="116"/>
        <end position="137"/>
    </location>
</feature>
<evidence type="ECO:0000313" key="10">
    <source>
        <dbReference type="Proteomes" id="UP001568698"/>
    </source>
</evidence>
<keyword evidence="4" id="KW-1003">Cell membrane</keyword>
<evidence type="ECO:0000256" key="2">
    <source>
        <dbReference type="ARBA" id="ARBA00010735"/>
    </source>
</evidence>
<feature type="transmembrane region" description="Helical" evidence="8">
    <location>
        <begin position="149"/>
        <end position="168"/>
    </location>
</feature>
<comment type="subcellular location">
    <subcellularLocation>
        <location evidence="1">Cell membrane</location>
        <topology evidence="1">Multi-pass membrane protein</topology>
    </subcellularLocation>
</comment>
<name>A0ABV4JYB0_9BACT</name>
<dbReference type="InterPro" id="IPR011606">
    <property type="entry name" value="Brnchd-chn_aa_trnsp_permease"/>
</dbReference>
<evidence type="ECO:0000256" key="6">
    <source>
        <dbReference type="ARBA" id="ARBA00022989"/>
    </source>
</evidence>
<evidence type="ECO:0000256" key="4">
    <source>
        <dbReference type="ARBA" id="ARBA00022475"/>
    </source>
</evidence>
<keyword evidence="7 8" id="KW-0472">Membrane</keyword>
<reference evidence="9 10" key="1">
    <citation type="submission" date="2024-08" db="EMBL/GenBank/DDBJ databases">
        <title>Sulfate-reducing bacteria isolated from formation water of the oil field in Kazakhstan and description of Pseudodesulfovibrio sp.</title>
        <authorList>
            <person name="Bidzhieva S.K."/>
            <person name="Tourova T.P."/>
            <person name="Grouzdev D.S."/>
            <person name="Beletsky A.V."/>
            <person name="Sokolova D.S."/>
            <person name="Samigullina S.R."/>
            <person name="Poltaraus A.B."/>
            <person name="Avtukh A.N."/>
            <person name="Tereshina V.M."/>
            <person name="Zhaparov N.S."/>
            <person name="Mardanov A.V."/>
            <person name="Nazina T.N."/>
        </authorList>
    </citation>
    <scope>NUCLEOTIDE SEQUENCE [LARGE SCALE GENOMIC DNA]</scope>
    <source>
        <strain evidence="9 10">9FUS</strain>
    </source>
</reference>
<keyword evidence="5 8" id="KW-0812">Transmembrane</keyword>
<evidence type="ECO:0000313" key="9">
    <source>
        <dbReference type="EMBL" id="MEZ7195691.1"/>
    </source>
</evidence>
<keyword evidence="3" id="KW-0813">Transport</keyword>
<keyword evidence="6 8" id="KW-1133">Transmembrane helix</keyword>
<dbReference type="PANTHER" id="PTHR34979:SF1">
    <property type="entry name" value="INNER MEMBRANE PROTEIN YGAZ"/>
    <property type="match status" value="1"/>
</dbReference>
<dbReference type="PANTHER" id="PTHR34979">
    <property type="entry name" value="INNER MEMBRANE PROTEIN YGAZ"/>
    <property type="match status" value="1"/>
</dbReference>